<keyword evidence="3" id="KW-1185">Reference proteome</keyword>
<dbReference type="PANTHER" id="PTHR47485:SF1">
    <property type="entry name" value="THYLAKOID LUMENAL 17.4 KDA PROTEIN, CHLOROPLASTIC"/>
    <property type="match status" value="1"/>
</dbReference>
<sequence length="263" mass="27415">MRMRSWRGRNAGGSALSCFTAMKAVNGPVAAGLSGLALAVAILLASGAHDLAQAADCDRVASPGLNWSECSKTSIMLQGSDLHGANLAGAHFDSTDLSNSNLTLANLEKATLVRAWLKNARADAANFSRIEAYRSDFSNISANGARFASAELQRAEFGGAQLANVDFQKAELGRADFDKAVLTGSNFSLANLSRATLSGATIKGPVAFDGAFMFLTRIEGLDLSAATGLTQQQINLACGDKSTMLPAGLTAPQSWPCPPDDKD</sequence>
<dbReference type="InterPro" id="IPR001646">
    <property type="entry name" value="5peptide_repeat"/>
</dbReference>
<evidence type="ECO:0000256" key="1">
    <source>
        <dbReference type="ARBA" id="ARBA00022737"/>
    </source>
</evidence>
<reference evidence="2 3" key="1">
    <citation type="submission" date="2018-10" db="EMBL/GenBank/DDBJ databases">
        <title>Rhizobium etli, R. leguminosarum and a new Rhizobium genospecies from Phaseolus dumosus.</title>
        <authorList>
            <person name="Ramirez-Puebla S.T."/>
            <person name="Rogel-Hernandez M.A."/>
            <person name="Guerrero G."/>
            <person name="Ormeno-Orrillo E."/>
            <person name="Martinez-Romero J.C."/>
            <person name="Negrete-Yankelevich S."/>
            <person name="Martinez-Romero E."/>
        </authorList>
    </citation>
    <scope>NUCLEOTIDE SEQUENCE [LARGE SCALE GENOMIC DNA]</scope>
    <source>
        <strain evidence="2 3">CCGE525</strain>
    </source>
</reference>
<gene>
    <name evidence="2" type="ORF">CCGE525_05965</name>
</gene>
<evidence type="ECO:0000313" key="2">
    <source>
        <dbReference type="EMBL" id="AYG58407.1"/>
    </source>
</evidence>
<dbReference type="Pfam" id="PF00805">
    <property type="entry name" value="Pentapeptide"/>
    <property type="match status" value="2"/>
</dbReference>
<protein>
    <submittedName>
        <fullName evidence="2">Pentapeptide repeat-containing protein</fullName>
    </submittedName>
</protein>
<organism evidence="2 3">
    <name type="scientific">Rhizobium jaguaris</name>
    <dbReference type="NCBI Taxonomy" id="1312183"/>
    <lineage>
        <taxon>Bacteria</taxon>
        <taxon>Pseudomonadati</taxon>
        <taxon>Pseudomonadota</taxon>
        <taxon>Alphaproteobacteria</taxon>
        <taxon>Hyphomicrobiales</taxon>
        <taxon>Rhizobiaceae</taxon>
        <taxon>Rhizobium/Agrobacterium group</taxon>
        <taxon>Rhizobium</taxon>
    </lineage>
</organism>
<dbReference type="KEGG" id="rjg:CCGE525_05965"/>
<dbReference type="AlphaFoldDB" id="A0A387FLR9"/>
<dbReference type="Gene3D" id="2.160.20.80">
    <property type="entry name" value="E3 ubiquitin-protein ligase SopA"/>
    <property type="match status" value="1"/>
</dbReference>
<dbReference type="Proteomes" id="UP000282195">
    <property type="component" value="Chromosome"/>
</dbReference>
<dbReference type="PANTHER" id="PTHR47485">
    <property type="entry name" value="THYLAKOID LUMENAL 17.4 KDA PROTEIN, CHLOROPLASTIC"/>
    <property type="match status" value="1"/>
</dbReference>
<name>A0A387FLR9_9HYPH</name>
<accession>A0A387FLR9</accession>
<dbReference type="OrthoDB" id="7304622at2"/>
<proteinExistence type="predicted"/>
<dbReference type="SUPFAM" id="SSF141571">
    <property type="entry name" value="Pentapeptide repeat-like"/>
    <property type="match status" value="1"/>
</dbReference>
<keyword evidence="1" id="KW-0677">Repeat</keyword>
<evidence type="ECO:0000313" key="3">
    <source>
        <dbReference type="Proteomes" id="UP000282195"/>
    </source>
</evidence>
<dbReference type="EMBL" id="CP032694">
    <property type="protein sequence ID" value="AYG58407.1"/>
    <property type="molecule type" value="Genomic_DNA"/>
</dbReference>